<gene>
    <name evidence="7" type="primary">WRKY50</name>
    <name evidence="7" type="ORF">QJS10_CPB14g01387</name>
</gene>
<comment type="subcellular location">
    <subcellularLocation>
        <location evidence="1">Nucleus</location>
    </subcellularLocation>
</comment>
<evidence type="ECO:0000313" key="7">
    <source>
        <dbReference type="EMBL" id="KAK1298081.1"/>
    </source>
</evidence>
<dbReference type="SUPFAM" id="SSF118290">
    <property type="entry name" value="WRKY DNA-binding domain"/>
    <property type="match status" value="1"/>
</dbReference>
<sequence>MLHSSLPQIAATDSSQGGLFSDLFVDILNFGEPSSPLTMKTDLETVKSGGHEERCDAEKEEEEVNQHKVAFRTKSDIEILDDGYKWRKYGKKMVKSTPYPRNYYRCSHEGCSVKKRVQRDKKEPSDVITTYYGLHSHYPPPSPATVAGWSSSLKLSRN</sequence>
<dbReference type="AlphaFoldDB" id="A0AAV9DAZ0"/>
<name>A0AAV9DAZ0_ACOCL</name>
<dbReference type="FunFam" id="2.20.25.80:FF:000003">
    <property type="entry name" value="WRKY transcription factor 57"/>
    <property type="match status" value="1"/>
</dbReference>
<evidence type="ECO:0000313" key="8">
    <source>
        <dbReference type="Proteomes" id="UP001180020"/>
    </source>
</evidence>
<dbReference type="GO" id="GO:0003700">
    <property type="term" value="F:DNA-binding transcription factor activity"/>
    <property type="evidence" value="ECO:0007669"/>
    <property type="project" value="InterPro"/>
</dbReference>
<evidence type="ECO:0000256" key="1">
    <source>
        <dbReference type="ARBA" id="ARBA00004123"/>
    </source>
</evidence>
<evidence type="ECO:0000256" key="2">
    <source>
        <dbReference type="ARBA" id="ARBA00023015"/>
    </source>
</evidence>
<protein>
    <submittedName>
        <fullName evidence="7">WRKY transcription factor 50</fullName>
    </submittedName>
</protein>
<dbReference type="SMART" id="SM00774">
    <property type="entry name" value="WRKY"/>
    <property type="match status" value="1"/>
</dbReference>
<dbReference type="Proteomes" id="UP001180020">
    <property type="component" value="Unassembled WGS sequence"/>
</dbReference>
<evidence type="ECO:0000256" key="4">
    <source>
        <dbReference type="ARBA" id="ARBA00023163"/>
    </source>
</evidence>
<reference evidence="7" key="1">
    <citation type="journal article" date="2023" name="Nat. Commun.">
        <title>Diploid and tetraploid genomes of Acorus and the evolution of monocots.</title>
        <authorList>
            <person name="Ma L."/>
            <person name="Liu K.W."/>
            <person name="Li Z."/>
            <person name="Hsiao Y.Y."/>
            <person name="Qi Y."/>
            <person name="Fu T."/>
            <person name="Tang G.D."/>
            <person name="Zhang D."/>
            <person name="Sun W.H."/>
            <person name="Liu D.K."/>
            <person name="Li Y."/>
            <person name="Chen G.Z."/>
            <person name="Liu X.D."/>
            <person name="Liao X.Y."/>
            <person name="Jiang Y.T."/>
            <person name="Yu X."/>
            <person name="Hao Y."/>
            <person name="Huang J."/>
            <person name="Zhao X.W."/>
            <person name="Ke S."/>
            <person name="Chen Y.Y."/>
            <person name="Wu W.L."/>
            <person name="Hsu J.L."/>
            <person name="Lin Y.F."/>
            <person name="Huang M.D."/>
            <person name="Li C.Y."/>
            <person name="Huang L."/>
            <person name="Wang Z.W."/>
            <person name="Zhao X."/>
            <person name="Zhong W.Y."/>
            <person name="Peng D.H."/>
            <person name="Ahmad S."/>
            <person name="Lan S."/>
            <person name="Zhang J.S."/>
            <person name="Tsai W.C."/>
            <person name="Van de Peer Y."/>
            <person name="Liu Z.J."/>
        </authorList>
    </citation>
    <scope>NUCLEOTIDE SEQUENCE</scope>
    <source>
        <strain evidence="7">CP</strain>
    </source>
</reference>
<evidence type="ECO:0000256" key="3">
    <source>
        <dbReference type="ARBA" id="ARBA00023125"/>
    </source>
</evidence>
<keyword evidence="5" id="KW-0539">Nucleus</keyword>
<comment type="caution">
    <text evidence="7">The sequence shown here is derived from an EMBL/GenBank/DDBJ whole genome shotgun (WGS) entry which is preliminary data.</text>
</comment>
<reference evidence="7" key="2">
    <citation type="submission" date="2023-06" db="EMBL/GenBank/DDBJ databases">
        <authorList>
            <person name="Ma L."/>
            <person name="Liu K.-W."/>
            <person name="Li Z."/>
            <person name="Hsiao Y.-Y."/>
            <person name="Qi Y."/>
            <person name="Fu T."/>
            <person name="Tang G."/>
            <person name="Zhang D."/>
            <person name="Sun W.-H."/>
            <person name="Liu D.-K."/>
            <person name="Li Y."/>
            <person name="Chen G.-Z."/>
            <person name="Liu X.-D."/>
            <person name="Liao X.-Y."/>
            <person name="Jiang Y.-T."/>
            <person name="Yu X."/>
            <person name="Hao Y."/>
            <person name="Huang J."/>
            <person name="Zhao X.-W."/>
            <person name="Ke S."/>
            <person name="Chen Y.-Y."/>
            <person name="Wu W.-L."/>
            <person name="Hsu J.-L."/>
            <person name="Lin Y.-F."/>
            <person name="Huang M.-D."/>
            <person name="Li C.-Y."/>
            <person name="Huang L."/>
            <person name="Wang Z.-W."/>
            <person name="Zhao X."/>
            <person name="Zhong W.-Y."/>
            <person name="Peng D.-H."/>
            <person name="Ahmad S."/>
            <person name="Lan S."/>
            <person name="Zhang J.-S."/>
            <person name="Tsai W.-C."/>
            <person name="Van De Peer Y."/>
            <person name="Liu Z.-J."/>
        </authorList>
    </citation>
    <scope>NUCLEOTIDE SEQUENCE</scope>
    <source>
        <strain evidence="7">CP</strain>
        <tissue evidence="7">Leaves</tissue>
    </source>
</reference>
<keyword evidence="3" id="KW-0238">DNA-binding</keyword>
<dbReference type="PROSITE" id="PS50811">
    <property type="entry name" value="WRKY"/>
    <property type="match status" value="1"/>
</dbReference>
<dbReference type="InterPro" id="IPR036576">
    <property type="entry name" value="WRKY_dom_sf"/>
</dbReference>
<dbReference type="GO" id="GO:0043565">
    <property type="term" value="F:sequence-specific DNA binding"/>
    <property type="evidence" value="ECO:0007669"/>
    <property type="project" value="InterPro"/>
</dbReference>
<evidence type="ECO:0000259" key="6">
    <source>
        <dbReference type="PROSITE" id="PS50811"/>
    </source>
</evidence>
<dbReference type="PANTHER" id="PTHR31221:SF112">
    <property type="entry name" value="WRKY TRANSCRIPTION FACTOR 50-RELATED"/>
    <property type="match status" value="1"/>
</dbReference>
<dbReference type="Pfam" id="PF03106">
    <property type="entry name" value="WRKY"/>
    <property type="match status" value="1"/>
</dbReference>
<keyword evidence="4" id="KW-0804">Transcription</keyword>
<dbReference type="InterPro" id="IPR044810">
    <property type="entry name" value="WRKY_plant"/>
</dbReference>
<dbReference type="InterPro" id="IPR003657">
    <property type="entry name" value="WRKY_dom"/>
</dbReference>
<dbReference type="Gene3D" id="2.20.25.80">
    <property type="entry name" value="WRKY domain"/>
    <property type="match status" value="1"/>
</dbReference>
<keyword evidence="8" id="KW-1185">Reference proteome</keyword>
<dbReference type="PANTHER" id="PTHR31221">
    <property type="entry name" value="WRKY TRANSCRIPTION FACTOR PROTEIN 1-RELATED"/>
    <property type="match status" value="1"/>
</dbReference>
<organism evidence="7 8">
    <name type="scientific">Acorus calamus</name>
    <name type="common">Sweet flag</name>
    <dbReference type="NCBI Taxonomy" id="4465"/>
    <lineage>
        <taxon>Eukaryota</taxon>
        <taxon>Viridiplantae</taxon>
        <taxon>Streptophyta</taxon>
        <taxon>Embryophyta</taxon>
        <taxon>Tracheophyta</taxon>
        <taxon>Spermatophyta</taxon>
        <taxon>Magnoliopsida</taxon>
        <taxon>Liliopsida</taxon>
        <taxon>Acoraceae</taxon>
        <taxon>Acorus</taxon>
    </lineage>
</organism>
<proteinExistence type="predicted"/>
<keyword evidence="2" id="KW-0805">Transcription regulation</keyword>
<dbReference type="GO" id="GO:0005634">
    <property type="term" value="C:nucleus"/>
    <property type="evidence" value="ECO:0007669"/>
    <property type="project" value="UniProtKB-SubCell"/>
</dbReference>
<feature type="domain" description="WRKY" evidence="6">
    <location>
        <begin position="75"/>
        <end position="140"/>
    </location>
</feature>
<evidence type="ECO:0000256" key="5">
    <source>
        <dbReference type="ARBA" id="ARBA00023242"/>
    </source>
</evidence>
<accession>A0AAV9DAZ0</accession>
<dbReference type="EMBL" id="JAUJYO010000014">
    <property type="protein sequence ID" value="KAK1298081.1"/>
    <property type="molecule type" value="Genomic_DNA"/>
</dbReference>